<evidence type="ECO:0000313" key="3">
    <source>
        <dbReference type="EMBL" id="AWM31451.1"/>
    </source>
</evidence>
<evidence type="ECO:0000256" key="1">
    <source>
        <dbReference type="PROSITE-ProRule" id="PRU00169"/>
    </source>
</evidence>
<dbReference type="InterPro" id="IPR011006">
    <property type="entry name" value="CheY-like_superfamily"/>
</dbReference>
<dbReference type="PROSITE" id="PS50110">
    <property type="entry name" value="RESPONSE_REGULATORY"/>
    <property type="match status" value="1"/>
</dbReference>
<dbReference type="OrthoDB" id="9796457at2"/>
<dbReference type="AlphaFoldDB" id="A0A2Z3GH07"/>
<protein>
    <recommendedName>
        <fullName evidence="2">Response regulatory domain-containing protein</fullName>
    </recommendedName>
</protein>
<gene>
    <name evidence="3" type="ORF">DDQ68_00790</name>
</gene>
<sequence length="101" mass="11071">MDDEAHLRQLRARVLELEGYAVLQAPGVARGFELLRAYAAEVLVILSGVKLPDAHGVDLLLRFRAAAPDAEVVLLTTFGTIANGVRANEARRVRLPHEGRF</sequence>
<accession>A0A2Z3GH07</accession>
<reference evidence="4" key="1">
    <citation type="submission" date="2018-04" db="EMBL/GenBank/DDBJ databases">
        <title>Complete genome of Antarctic heterotrophic bacterium Hymenobacter nivis.</title>
        <authorList>
            <person name="Terashima M."/>
        </authorList>
    </citation>
    <scope>NUCLEOTIDE SEQUENCE [LARGE SCALE GENOMIC DNA]</scope>
    <source>
        <strain evidence="4">NBRC 111535</strain>
    </source>
</reference>
<organism evidence="3 4">
    <name type="scientific">Hymenobacter nivis</name>
    <dbReference type="NCBI Taxonomy" id="1850093"/>
    <lineage>
        <taxon>Bacteria</taxon>
        <taxon>Pseudomonadati</taxon>
        <taxon>Bacteroidota</taxon>
        <taxon>Cytophagia</taxon>
        <taxon>Cytophagales</taxon>
        <taxon>Hymenobacteraceae</taxon>
        <taxon>Hymenobacter</taxon>
    </lineage>
</organism>
<evidence type="ECO:0000259" key="2">
    <source>
        <dbReference type="PROSITE" id="PS50110"/>
    </source>
</evidence>
<dbReference type="InterPro" id="IPR001789">
    <property type="entry name" value="Sig_transdc_resp-reg_receiver"/>
</dbReference>
<name>A0A2Z3GH07_9BACT</name>
<proteinExistence type="predicted"/>
<dbReference type="EMBL" id="CP029145">
    <property type="protein sequence ID" value="AWM31451.1"/>
    <property type="molecule type" value="Genomic_DNA"/>
</dbReference>
<dbReference type="RefSeq" id="WP_109652022.1">
    <property type="nucleotide sequence ID" value="NZ_CP029145.1"/>
</dbReference>
<evidence type="ECO:0000313" key="4">
    <source>
        <dbReference type="Proteomes" id="UP000245999"/>
    </source>
</evidence>
<feature type="domain" description="Response regulatory" evidence="2">
    <location>
        <begin position="1"/>
        <end position="101"/>
    </location>
</feature>
<keyword evidence="4" id="KW-1185">Reference proteome</keyword>
<dbReference type="GO" id="GO:0000160">
    <property type="term" value="P:phosphorelay signal transduction system"/>
    <property type="evidence" value="ECO:0007669"/>
    <property type="project" value="InterPro"/>
</dbReference>
<dbReference type="Proteomes" id="UP000245999">
    <property type="component" value="Chromosome"/>
</dbReference>
<dbReference type="KEGG" id="hnv:DDQ68_00790"/>
<dbReference type="Gene3D" id="3.40.50.2300">
    <property type="match status" value="1"/>
</dbReference>
<comment type="caution">
    <text evidence="1">Lacks conserved residue(s) required for the propagation of feature annotation.</text>
</comment>
<dbReference type="Pfam" id="PF00072">
    <property type="entry name" value="Response_reg"/>
    <property type="match status" value="1"/>
</dbReference>
<dbReference type="SUPFAM" id="SSF52172">
    <property type="entry name" value="CheY-like"/>
    <property type="match status" value="1"/>
</dbReference>